<sequence>MVYNNTTIAVLYGTDGNGGDSWMLVCSDGGSVRVWGAKRERHMQKIRGPSCVLQDVQTGRRRAAGKYFSSFTATTLALALCGGMNQGGGGPDGDGWTRGVQGEVEVEVEVKVDVEVEGYLDDERKGKVTKGKTIKSFTRLTKLGLLTAGCWLLAAGWTNARNRWDGKREPWMEAWCLSVLVCLCELVRWLPSSSALLPNTWK</sequence>
<protein>
    <submittedName>
        <fullName evidence="1">Uncharacterized protein</fullName>
    </submittedName>
</protein>
<reference evidence="1" key="1">
    <citation type="submission" date="2023-06" db="EMBL/GenBank/DDBJ databases">
        <title>Genome-scale phylogeny and comparative genomics of the fungal order Sordariales.</title>
        <authorList>
            <consortium name="Lawrence Berkeley National Laboratory"/>
            <person name="Hensen N."/>
            <person name="Bonometti L."/>
            <person name="Westerberg I."/>
            <person name="Brannstrom I.O."/>
            <person name="Guillou S."/>
            <person name="Cros-Aarteil S."/>
            <person name="Calhoun S."/>
            <person name="Haridas S."/>
            <person name="Kuo A."/>
            <person name="Mondo S."/>
            <person name="Pangilinan J."/>
            <person name="Riley R."/>
            <person name="Labutti K."/>
            <person name="Andreopoulos B."/>
            <person name="Lipzen A."/>
            <person name="Chen C."/>
            <person name="Yanf M."/>
            <person name="Daum C."/>
            <person name="Ng V."/>
            <person name="Clum A."/>
            <person name="Steindorff A."/>
            <person name="Ohm R."/>
            <person name="Martin F."/>
            <person name="Silar P."/>
            <person name="Natvig D."/>
            <person name="Lalanne C."/>
            <person name="Gautier V."/>
            <person name="Ament-Velasquez S.L."/>
            <person name="Kruys A."/>
            <person name="Hutchinson M.I."/>
            <person name="Powell A.J."/>
            <person name="Barry K."/>
            <person name="Miller A.N."/>
            <person name="Grigoriev I.V."/>
            <person name="Debuchy R."/>
            <person name="Gladieux P."/>
            <person name="Thoren M.H."/>
            <person name="Johannesson H."/>
        </authorList>
    </citation>
    <scope>NUCLEOTIDE SEQUENCE</scope>
    <source>
        <strain evidence="1">CBS 307.81</strain>
    </source>
</reference>
<proteinExistence type="predicted"/>
<dbReference type="EMBL" id="JAULSY010000001">
    <property type="protein sequence ID" value="KAK0674580.1"/>
    <property type="molecule type" value="Genomic_DNA"/>
</dbReference>
<comment type="caution">
    <text evidence="1">The sequence shown here is derived from an EMBL/GenBank/DDBJ whole genome shotgun (WGS) entry which is preliminary data.</text>
</comment>
<keyword evidence="2" id="KW-1185">Reference proteome</keyword>
<organism evidence="1 2">
    <name type="scientific">Cercophora samala</name>
    <dbReference type="NCBI Taxonomy" id="330535"/>
    <lineage>
        <taxon>Eukaryota</taxon>
        <taxon>Fungi</taxon>
        <taxon>Dikarya</taxon>
        <taxon>Ascomycota</taxon>
        <taxon>Pezizomycotina</taxon>
        <taxon>Sordariomycetes</taxon>
        <taxon>Sordariomycetidae</taxon>
        <taxon>Sordariales</taxon>
        <taxon>Lasiosphaeriaceae</taxon>
        <taxon>Cercophora</taxon>
    </lineage>
</organism>
<evidence type="ECO:0000313" key="2">
    <source>
        <dbReference type="Proteomes" id="UP001174997"/>
    </source>
</evidence>
<gene>
    <name evidence="1" type="ORF">QBC41DRAFT_3067</name>
</gene>
<name>A0AA39ZNR6_9PEZI</name>
<dbReference type="Proteomes" id="UP001174997">
    <property type="component" value="Unassembled WGS sequence"/>
</dbReference>
<accession>A0AA39ZNR6</accession>
<dbReference type="AlphaFoldDB" id="A0AA39ZNR6"/>
<evidence type="ECO:0000313" key="1">
    <source>
        <dbReference type="EMBL" id="KAK0674580.1"/>
    </source>
</evidence>